<dbReference type="GO" id="GO:0045504">
    <property type="term" value="F:dynein heavy chain binding"/>
    <property type="evidence" value="ECO:0007669"/>
    <property type="project" value="TreeGrafter"/>
</dbReference>
<dbReference type="InterPro" id="IPR050687">
    <property type="entry name" value="Dynein_IC"/>
</dbReference>
<dbReference type="EMBL" id="OC985764">
    <property type="protein sequence ID" value="CAG4642419.1"/>
    <property type="molecule type" value="Genomic_DNA"/>
</dbReference>
<evidence type="ECO:0000256" key="4">
    <source>
        <dbReference type="ARBA" id="ARBA00022574"/>
    </source>
</evidence>
<dbReference type="PANTHER" id="PTHR12442:SF22">
    <property type="entry name" value="CYTOPLASMIC DYNEIN 1 INTERMEDIATE CHAIN-RELATED"/>
    <property type="match status" value="1"/>
</dbReference>
<dbReference type="InterPro" id="IPR025956">
    <property type="entry name" value="DYNC1I1/DYNC1I2"/>
</dbReference>
<protein>
    <submittedName>
        <fullName evidence="9">EOG090X03UT</fullName>
    </submittedName>
</protein>
<dbReference type="Gene3D" id="2.130.10.10">
    <property type="entry name" value="YVTN repeat-like/Quinoprotein amine dehydrogenase"/>
    <property type="match status" value="2"/>
</dbReference>
<dbReference type="GO" id="GO:0045503">
    <property type="term" value="F:dynein light chain binding"/>
    <property type="evidence" value="ECO:0007669"/>
    <property type="project" value="TreeGrafter"/>
</dbReference>
<sequence length="612" mass="67909">MSSQSTLDSSLQSAQSPMLSRKMRKKPQLCIVSVQTTDIPPKEVVKYAKHTQTAASPERGDEYNLNPALEWDDEFPVLTYDRTEEDDNSLPHMDGGGYNSRSSVLPPGILPHGMPQVKDVKPAMTAVDEAAIKQDSEKERRDLSDEEKAMILISEDFQRFFGMSSRIMERALSEHVDLFIDYTGASETENNVDDRSGYKIHLTRCFYDERWSRNRCVTCMDWSPQFPELLVASYHNNEDSPHDPDGVCLVWNTRFKKSTPEYIFHCQSPVLSCCFARFHPNLILGGTYSGKIVLWDNRSPKRTPVQRSPLSASAHTHPVYCLSVVGTQNSHSLISISTDGKMCSWSLDMLAQPQETLDLQQRQSRAVAATCMAFPQPQSDINNLIVGSEEGTIYSAGRHGPRAGIVDTYEGHQGPIRGMDCHNSQGPIDFSHLFLTSSVDWTVKLWSLKESKPLYSFEDNGDYVYDVAWSPIHPAVFATVDGMGRLDVWNLNQDTEVPVTSIIVDGNPALNRVKWMPSGLNLTVGDDNGKIWVYEVGEQLAVPRADEWTRLVHTLQELRQNQLDEDMDKMNFGLGSGGVAGSTGSSSLVIGGSSISQLASTTSPPSSSASAV</sequence>
<keyword evidence="5" id="KW-0677">Repeat</keyword>
<evidence type="ECO:0000313" key="9">
    <source>
        <dbReference type="EMBL" id="CAG4642419.1"/>
    </source>
</evidence>
<reference evidence="9" key="1">
    <citation type="submission" date="2021-04" db="EMBL/GenBank/DDBJ databases">
        <authorList>
            <person name="Cornetti L."/>
        </authorList>
    </citation>
    <scope>NUCLEOTIDE SEQUENCE</scope>
</reference>
<dbReference type="InterPro" id="IPR001680">
    <property type="entry name" value="WD40_rpt"/>
</dbReference>
<dbReference type="SUPFAM" id="SSF50978">
    <property type="entry name" value="WD40 repeat-like"/>
    <property type="match status" value="1"/>
</dbReference>
<accession>A0A9N6WRV3</accession>
<evidence type="ECO:0000256" key="5">
    <source>
        <dbReference type="ARBA" id="ARBA00022737"/>
    </source>
</evidence>
<evidence type="ECO:0000256" key="1">
    <source>
        <dbReference type="ARBA" id="ARBA00004245"/>
    </source>
</evidence>
<feature type="repeat" description="WD" evidence="7">
    <location>
        <begin position="409"/>
        <end position="456"/>
    </location>
</feature>
<feature type="compositionally biased region" description="Low complexity" evidence="8">
    <location>
        <begin position="1"/>
        <end position="16"/>
    </location>
</feature>
<evidence type="ECO:0000256" key="7">
    <source>
        <dbReference type="PROSITE-ProRule" id="PRU00221"/>
    </source>
</evidence>
<dbReference type="GO" id="GO:0005868">
    <property type="term" value="C:cytoplasmic dynein complex"/>
    <property type="evidence" value="ECO:0007669"/>
    <property type="project" value="InterPro"/>
</dbReference>
<dbReference type="FunFam" id="2.130.10.10:FF:000781">
    <property type="entry name" value="Cytoplasmic dynein intermediate chain"/>
    <property type="match status" value="1"/>
</dbReference>
<evidence type="ECO:0000256" key="6">
    <source>
        <dbReference type="ARBA" id="ARBA00023212"/>
    </source>
</evidence>
<comment type="similarity">
    <text evidence="2">Belongs to the dynein intermediate chain family.</text>
</comment>
<evidence type="ECO:0000256" key="3">
    <source>
        <dbReference type="ARBA" id="ARBA00022490"/>
    </source>
</evidence>
<dbReference type="GO" id="GO:0010970">
    <property type="term" value="P:transport along microtubule"/>
    <property type="evidence" value="ECO:0007669"/>
    <property type="project" value="TreeGrafter"/>
</dbReference>
<proteinExistence type="inferred from homology"/>
<keyword evidence="6" id="KW-0206">Cytoskeleton</keyword>
<dbReference type="SMART" id="SM00320">
    <property type="entry name" value="WD40"/>
    <property type="match status" value="6"/>
</dbReference>
<dbReference type="InterPro" id="IPR036322">
    <property type="entry name" value="WD40_repeat_dom_sf"/>
</dbReference>
<organism evidence="9">
    <name type="scientific">Evadne anonyx</name>
    <dbReference type="NCBI Taxonomy" id="141404"/>
    <lineage>
        <taxon>Eukaryota</taxon>
        <taxon>Metazoa</taxon>
        <taxon>Ecdysozoa</taxon>
        <taxon>Arthropoda</taxon>
        <taxon>Crustacea</taxon>
        <taxon>Branchiopoda</taxon>
        <taxon>Diplostraca</taxon>
        <taxon>Cladocera</taxon>
        <taxon>Onychopoda</taxon>
        <taxon>Podonidae</taxon>
        <taxon>Evadne</taxon>
    </lineage>
</organism>
<feature type="region of interest" description="Disordered" evidence="8">
    <location>
        <begin position="1"/>
        <end position="25"/>
    </location>
</feature>
<dbReference type="PROSITE" id="PS50082">
    <property type="entry name" value="WD_REPEATS_2"/>
    <property type="match status" value="1"/>
</dbReference>
<dbReference type="AlphaFoldDB" id="A0A9N6WRV3"/>
<dbReference type="Pfam" id="PF11540">
    <property type="entry name" value="Dynein_IC2"/>
    <property type="match status" value="1"/>
</dbReference>
<gene>
    <name evidence="9" type="primary">EOG090X03UT</name>
</gene>
<evidence type="ECO:0000256" key="8">
    <source>
        <dbReference type="SAM" id="MobiDB-lite"/>
    </source>
</evidence>
<evidence type="ECO:0000256" key="2">
    <source>
        <dbReference type="ARBA" id="ARBA00011059"/>
    </source>
</evidence>
<dbReference type="Pfam" id="PF00400">
    <property type="entry name" value="WD40"/>
    <property type="match status" value="1"/>
</dbReference>
<dbReference type="PANTHER" id="PTHR12442">
    <property type="entry name" value="DYNEIN INTERMEDIATE CHAIN"/>
    <property type="match status" value="1"/>
</dbReference>
<name>A0A9N6WRV3_9CRUS</name>
<keyword evidence="4 7" id="KW-0853">WD repeat</keyword>
<keyword evidence="3" id="KW-0963">Cytoplasm</keyword>
<dbReference type="InterPro" id="IPR015943">
    <property type="entry name" value="WD40/YVTN_repeat-like_dom_sf"/>
</dbReference>
<comment type="subcellular location">
    <subcellularLocation>
        <location evidence="1">Cytoplasm</location>
        <location evidence="1">Cytoskeleton</location>
    </subcellularLocation>
</comment>